<protein>
    <submittedName>
        <fullName evidence="1">ADP-ribosyl cyclase/cyclic ADP-ribose hydrolase</fullName>
    </submittedName>
</protein>
<sequence>MASTSFQNVSHGEYDAFLSFRGEDTRKRFIGHLYTALNNKGIYVFRDDKQLEKGGSISPNLLKTIEESRISIIVLSKNYASSTWCLDELLKIVECKNREDQIFPIFYEVEPTVVRKQTASFGEAFAKYEEFFRDNIEKVQKWRYALKVVANISGWELKDRNESEFIEEIVNVISSKIHSEPEILKELVGMESRLEKLRFLMGTGSNDVRMIGIWGMGGLGKTTLARVVYDLMSHEFDGSSFLADVREKFEKEGSEISLQKQLLYDLLKLSDYSIQNVYDGINIIGSRLQRKKVLIIIDDVADVEQLQRLVGRRDWFGPGSRILITTRDRQLLVAHEVDEEHILDLDVLNNDEALQLFSMKAFKSHQPMGEYVELFKRVLEYARGLPLALKVLGSFLIGRSADLWRSVLERLKKDPSNKIMSILQISFEGLQDSEKKIFLDVACFFKWKNRDGVTKILEGCGFSPVIGIEVLIEKSLLTVDGRNILHMHDLLQELGQLIVTRQSPKEPGKRSRIWREEEVRQVLTNNTGSEVVEGIMVDDYFFRGNDVHLSAKAFSLMTNLRLLKISNVQLPEGLEYLSNELRLLDWHRYPLKSLPSNLQLDKTVDLKMCYNRIEELWKGIKIYKVAGDSVIFSASKKLILLNLKGCTSLSTLPGKITMKSLKTHVLSGCWKLKEFLDIKFPQIVTTMKDLSELNLDGTSITEVPSSIELLPGLELLNLNDCKNLARVPSSINGLKSPKTLNLSGCCKLENVPDTLGQVESLEELDISETAVRRPPSSIFLMKNLRTLSLFGCNGPPSWHLHLPFNLMGKSSCLVALMLPSLSGLRSLTKLDLSDCGLGEGAIPSDIGNLHSLNELYLSKNNFVTLPASINSLLNLKELEMEDCKRLQSLPQLPPNIIFVKVNGCSSLVTLLGALKLCKSNGIVIESIDSLKLLGNNGWAILMLREYLEAVSDPLKDFSTVVPESKIPKWFMYQNEGPSITVTRPSYLYNMNKIVGYAICCVFHVRRYSTRIKKRRHSYELQCCMDGSDRGFFITFGGKFSHSGSDHLWLLFLSRRECYDRRWIFESNHFKLSFNDAREKYDLAGSGTGLKVKRCGFHPVYMHEVEELDQTTKQWTHFTSYSLYESDHDFFGSNMEVATTSK</sequence>
<comment type="caution">
    <text evidence="1">The sequence shown here is derived from an EMBL/GenBank/DDBJ whole genome shotgun (WGS) entry which is preliminary data.</text>
</comment>
<dbReference type="Proteomes" id="UP000829398">
    <property type="component" value="Chromosome 3"/>
</dbReference>
<evidence type="ECO:0000313" key="2">
    <source>
        <dbReference type="Proteomes" id="UP000829398"/>
    </source>
</evidence>
<name>A0ACB8MA93_CITSI</name>
<keyword evidence="1" id="KW-0378">Hydrolase</keyword>
<gene>
    <name evidence="1" type="ORF">KPL71_008758</name>
</gene>
<accession>A0ACB8MA93</accession>
<evidence type="ECO:0000313" key="1">
    <source>
        <dbReference type="EMBL" id="KAH9782125.1"/>
    </source>
</evidence>
<keyword evidence="2" id="KW-1185">Reference proteome</keyword>
<dbReference type="EMBL" id="CM039172">
    <property type="protein sequence ID" value="KAH9782125.1"/>
    <property type="molecule type" value="Genomic_DNA"/>
</dbReference>
<proteinExistence type="predicted"/>
<organism evidence="1 2">
    <name type="scientific">Citrus sinensis</name>
    <name type="common">Sweet orange</name>
    <name type="synonym">Citrus aurantium var. sinensis</name>
    <dbReference type="NCBI Taxonomy" id="2711"/>
    <lineage>
        <taxon>Eukaryota</taxon>
        <taxon>Viridiplantae</taxon>
        <taxon>Streptophyta</taxon>
        <taxon>Embryophyta</taxon>
        <taxon>Tracheophyta</taxon>
        <taxon>Spermatophyta</taxon>
        <taxon>Magnoliopsida</taxon>
        <taxon>eudicotyledons</taxon>
        <taxon>Gunneridae</taxon>
        <taxon>Pentapetalae</taxon>
        <taxon>rosids</taxon>
        <taxon>malvids</taxon>
        <taxon>Sapindales</taxon>
        <taxon>Rutaceae</taxon>
        <taxon>Aurantioideae</taxon>
        <taxon>Citrus</taxon>
    </lineage>
</organism>
<reference evidence="2" key="1">
    <citation type="journal article" date="2023" name="Hortic. Res.">
        <title>A chromosome-level phased genome enabling allele-level studies in sweet orange: a case study on citrus Huanglongbing tolerance.</title>
        <authorList>
            <person name="Wu B."/>
            <person name="Yu Q."/>
            <person name="Deng Z."/>
            <person name="Duan Y."/>
            <person name="Luo F."/>
            <person name="Gmitter F. Jr."/>
        </authorList>
    </citation>
    <scope>NUCLEOTIDE SEQUENCE [LARGE SCALE GENOMIC DNA]</scope>
    <source>
        <strain evidence="2">cv. Valencia</strain>
    </source>
</reference>